<sequence>MVKLNKIYTRTGDDGTTGLSTGERCPKNDLRVEAFGTVDEANACIGMARLHTGDLATLDAMLARLQNDFFDLGADLATPDEGKKLDYEPLRITADQVSRVETEIDRLNADLDALTSFVLPGGSPAAAALHQARTVTRRAERIMVALAGTGAHVNADGLRYINRVSDLLFVAARCANDNGRSDILWVPGKNR</sequence>
<gene>
    <name evidence="17" type="ORF">OQ273_22955</name>
</gene>
<evidence type="ECO:0000256" key="3">
    <source>
        <dbReference type="ARBA" id="ARBA00007487"/>
    </source>
</evidence>
<dbReference type="AlphaFoldDB" id="A0A9X3UN83"/>
<protein>
    <recommendedName>
        <fullName evidence="5 15">Corrinoid adenosyltransferase</fullName>
        <ecNumber evidence="4 15">2.5.1.17</ecNumber>
    </recommendedName>
    <alternativeName>
        <fullName evidence="10 15">Cob(II)alamin adenosyltransferase</fullName>
    </alternativeName>
    <alternativeName>
        <fullName evidence="12 15">Cob(II)yrinic acid a,c-diamide adenosyltransferase</fullName>
    </alternativeName>
    <alternativeName>
        <fullName evidence="11 15">Cobinamide/cobalamin adenosyltransferase</fullName>
    </alternativeName>
</protein>
<organism evidence="17 18">
    <name type="scientific">Hoeflea prorocentri</name>
    <dbReference type="NCBI Taxonomy" id="1922333"/>
    <lineage>
        <taxon>Bacteria</taxon>
        <taxon>Pseudomonadati</taxon>
        <taxon>Pseudomonadota</taxon>
        <taxon>Alphaproteobacteria</taxon>
        <taxon>Hyphomicrobiales</taxon>
        <taxon>Rhizobiaceae</taxon>
        <taxon>Hoeflea</taxon>
    </lineage>
</organism>
<dbReference type="GO" id="GO:0005524">
    <property type="term" value="F:ATP binding"/>
    <property type="evidence" value="ECO:0007669"/>
    <property type="project" value="UniProtKB-UniRule"/>
</dbReference>
<reference evidence="17" key="1">
    <citation type="submission" date="2022-11" db="EMBL/GenBank/DDBJ databases">
        <title>Draft genome sequence of Hoeflea poritis E7-10 and Hoeflea prorocentri PM5-8, separated from scleractinian coral Porites lutea and marine dinoflagellate.</title>
        <authorList>
            <person name="Zhang G."/>
            <person name="Wei Q."/>
            <person name="Cai L."/>
        </authorList>
    </citation>
    <scope>NUCLEOTIDE SEQUENCE</scope>
    <source>
        <strain evidence="17">PM5-8</strain>
    </source>
</reference>
<keyword evidence="15" id="KW-0169">Cobalamin biosynthesis</keyword>
<evidence type="ECO:0000256" key="5">
    <source>
        <dbReference type="ARBA" id="ARBA00020963"/>
    </source>
</evidence>
<dbReference type="EC" id="2.5.1.17" evidence="4 15"/>
<dbReference type="FunFam" id="1.20.1200.10:FF:000003">
    <property type="entry name" value="ATP:cob(I)alamin adenosyltransferase"/>
    <property type="match status" value="1"/>
</dbReference>
<keyword evidence="8 15" id="KW-0547">Nucleotide-binding</keyword>
<dbReference type="RefSeq" id="WP_267993437.1">
    <property type="nucleotide sequence ID" value="NZ_JAPJZI010000002.1"/>
</dbReference>
<comment type="subcellular location">
    <subcellularLocation>
        <location evidence="1">Cytoplasm</location>
    </subcellularLocation>
</comment>
<dbReference type="GO" id="GO:0008817">
    <property type="term" value="F:corrinoid adenosyltransferase activity"/>
    <property type="evidence" value="ECO:0007669"/>
    <property type="project" value="UniProtKB-UniRule"/>
</dbReference>
<evidence type="ECO:0000256" key="10">
    <source>
        <dbReference type="ARBA" id="ARBA00031529"/>
    </source>
</evidence>
<keyword evidence="7 15" id="KW-0808">Transferase</keyword>
<evidence type="ECO:0000256" key="11">
    <source>
        <dbReference type="ARBA" id="ARBA00033334"/>
    </source>
</evidence>
<dbReference type="InterPro" id="IPR036451">
    <property type="entry name" value="CblAdoTrfase-like_sf"/>
</dbReference>
<keyword evidence="18" id="KW-1185">Reference proteome</keyword>
<evidence type="ECO:0000256" key="7">
    <source>
        <dbReference type="ARBA" id="ARBA00022679"/>
    </source>
</evidence>
<proteinExistence type="inferred from homology"/>
<dbReference type="PANTHER" id="PTHR12213:SF0">
    <property type="entry name" value="CORRINOID ADENOSYLTRANSFERASE MMAB"/>
    <property type="match status" value="1"/>
</dbReference>
<dbReference type="GO" id="GO:0005737">
    <property type="term" value="C:cytoplasm"/>
    <property type="evidence" value="ECO:0007669"/>
    <property type="project" value="UniProtKB-SubCell"/>
</dbReference>
<dbReference type="EMBL" id="JAPJZI010000002">
    <property type="protein sequence ID" value="MDA5401451.1"/>
    <property type="molecule type" value="Genomic_DNA"/>
</dbReference>
<comment type="pathway">
    <text evidence="2 15">Cofactor biosynthesis; adenosylcobalamin biosynthesis; adenosylcobalamin from cob(II)yrinate a,c-diamide: step 2/7.</text>
</comment>
<name>A0A9X3UN83_9HYPH</name>
<evidence type="ECO:0000259" key="16">
    <source>
        <dbReference type="Pfam" id="PF01923"/>
    </source>
</evidence>
<evidence type="ECO:0000256" key="14">
    <source>
        <dbReference type="ARBA" id="ARBA00048692"/>
    </source>
</evidence>
<dbReference type="InterPro" id="IPR016030">
    <property type="entry name" value="CblAdoTrfase-like"/>
</dbReference>
<keyword evidence="9 15" id="KW-0067">ATP-binding</keyword>
<evidence type="ECO:0000313" key="18">
    <source>
        <dbReference type="Proteomes" id="UP001151234"/>
    </source>
</evidence>
<comment type="caution">
    <text evidence="17">The sequence shown here is derived from an EMBL/GenBank/DDBJ whole genome shotgun (WGS) entry which is preliminary data.</text>
</comment>
<dbReference type="Gene3D" id="1.20.1200.10">
    <property type="entry name" value="Cobalamin adenosyltransferase-like"/>
    <property type="match status" value="1"/>
</dbReference>
<accession>A0A9X3UN83</accession>
<evidence type="ECO:0000256" key="8">
    <source>
        <dbReference type="ARBA" id="ARBA00022741"/>
    </source>
</evidence>
<evidence type="ECO:0000256" key="6">
    <source>
        <dbReference type="ARBA" id="ARBA00022490"/>
    </source>
</evidence>
<dbReference type="GO" id="GO:0009236">
    <property type="term" value="P:cobalamin biosynthetic process"/>
    <property type="evidence" value="ECO:0007669"/>
    <property type="project" value="UniProtKB-UniRule"/>
</dbReference>
<comment type="catalytic activity">
    <reaction evidence="14 15">
        <text>2 cob(II)alamin + reduced [electron-transfer flavoprotein] + 2 ATP = 2 adenosylcob(III)alamin + 2 triphosphate + oxidized [electron-transfer flavoprotein] + 3 H(+)</text>
        <dbReference type="Rhea" id="RHEA:28671"/>
        <dbReference type="Rhea" id="RHEA-COMP:10685"/>
        <dbReference type="Rhea" id="RHEA-COMP:10686"/>
        <dbReference type="ChEBI" id="CHEBI:15378"/>
        <dbReference type="ChEBI" id="CHEBI:16304"/>
        <dbReference type="ChEBI" id="CHEBI:18036"/>
        <dbReference type="ChEBI" id="CHEBI:18408"/>
        <dbReference type="ChEBI" id="CHEBI:30616"/>
        <dbReference type="ChEBI" id="CHEBI:57692"/>
        <dbReference type="ChEBI" id="CHEBI:58307"/>
        <dbReference type="EC" id="2.5.1.17"/>
    </reaction>
</comment>
<evidence type="ECO:0000256" key="15">
    <source>
        <dbReference type="RuleBase" id="RU366026"/>
    </source>
</evidence>
<dbReference type="SUPFAM" id="SSF89028">
    <property type="entry name" value="Cobalamin adenosyltransferase-like"/>
    <property type="match status" value="1"/>
</dbReference>
<comment type="catalytic activity">
    <reaction evidence="13 15">
        <text>2 cob(II)yrinate a,c diamide + reduced [electron-transfer flavoprotein] + 2 ATP = 2 adenosylcob(III)yrinate a,c-diamide + 2 triphosphate + oxidized [electron-transfer flavoprotein] + 3 H(+)</text>
        <dbReference type="Rhea" id="RHEA:11528"/>
        <dbReference type="Rhea" id="RHEA-COMP:10685"/>
        <dbReference type="Rhea" id="RHEA-COMP:10686"/>
        <dbReference type="ChEBI" id="CHEBI:15378"/>
        <dbReference type="ChEBI" id="CHEBI:18036"/>
        <dbReference type="ChEBI" id="CHEBI:30616"/>
        <dbReference type="ChEBI" id="CHEBI:57692"/>
        <dbReference type="ChEBI" id="CHEBI:58307"/>
        <dbReference type="ChEBI" id="CHEBI:58503"/>
        <dbReference type="ChEBI" id="CHEBI:58537"/>
        <dbReference type="EC" id="2.5.1.17"/>
    </reaction>
</comment>
<comment type="similarity">
    <text evidence="3 15">Belongs to the Cob(I)alamin adenosyltransferase family.</text>
</comment>
<evidence type="ECO:0000256" key="13">
    <source>
        <dbReference type="ARBA" id="ARBA00048555"/>
    </source>
</evidence>
<dbReference type="NCBIfam" id="TIGR00636">
    <property type="entry name" value="PduO_Nterm"/>
    <property type="match status" value="1"/>
</dbReference>
<evidence type="ECO:0000256" key="9">
    <source>
        <dbReference type="ARBA" id="ARBA00022840"/>
    </source>
</evidence>
<keyword evidence="6" id="KW-0963">Cytoplasm</keyword>
<feature type="domain" description="Cobalamin adenosyltransferase-like" evidence="16">
    <location>
        <begin position="7"/>
        <end position="174"/>
    </location>
</feature>
<evidence type="ECO:0000256" key="12">
    <source>
        <dbReference type="ARBA" id="ARBA00033354"/>
    </source>
</evidence>
<evidence type="ECO:0000256" key="4">
    <source>
        <dbReference type="ARBA" id="ARBA00012454"/>
    </source>
</evidence>
<dbReference type="PANTHER" id="PTHR12213">
    <property type="entry name" value="CORRINOID ADENOSYLTRANSFERASE"/>
    <property type="match status" value="1"/>
</dbReference>
<dbReference type="InterPro" id="IPR029499">
    <property type="entry name" value="PduO-typ"/>
</dbReference>
<dbReference type="Proteomes" id="UP001151234">
    <property type="component" value="Unassembled WGS sequence"/>
</dbReference>
<dbReference type="Pfam" id="PF01923">
    <property type="entry name" value="Cob_adeno_trans"/>
    <property type="match status" value="1"/>
</dbReference>
<evidence type="ECO:0000256" key="2">
    <source>
        <dbReference type="ARBA" id="ARBA00005121"/>
    </source>
</evidence>
<evidence type="ECO:0000313" key="17">
    <source>
        <dbReference type="EMBL" id="MDA5401451.1"/>
    </source>
</evidence>
<evidence type="ECO:0000256" key="1">
    <source>
        <dbReference type="ARBA" id="ARBA00004496"/>
    </source>
</evidence>